<keyword evidence="6" id="KW-1185">Reference proteome</keyword>
<dbReference type="eggNOG" id="ENOG502QSI7">
    <property type="taxonomic scope" value="Eukaryota"/>
</dbReference>
<name>D7FKU0_ECTSI</name>
<keyword evidence="1" id="KW-0732">Signal</keyword>
<dbReference type="PANTHER" id="PTHR34154">
    <property type="entry name" value="ALKALI-SENSITIVE LINKAGE PROTEIN 1"/>
    <property type="match status" value="1"/>
</dbReference>
<dbReference type="AlphaFoldDB" id="D7FKU0"/>
<dbReference type="GO" id="GO:0071966">
    <property type="term" value="P:fungal-type cell wall polysaccharide metabolic process"/>
    <property type="evidence" value="ECO:0007669"/>
    <property type="project" value="TreeGrafter"/>
</dbReference>
<evidence type="ECO:0000259" key="3">
    <source>
        <dbReference type="Pfam" id="PF10290"/>
    </source>
</evidence>
<reference evidence="5 6" key="1">
    <citation type="journal article" date="2010" name="Nature">
        <title>The Ectocarpus genome and the independent evolution of multicellularity in brown algae.</title>
        <authorList>
            <person name="Cock J.M."/>
            <person name="Sterck L."/>
            <person name="Rouze P."/>
            <person name="Scornet D."/>
            <person name="Allen A.E."/>
            <person name="Amoutzias G."/>
            <person name="Anthouard V."/>
            <person name="Artiguenave F."/>
            <person name="Aury J.M."/>
            <person name="Badger J.H."/>
            <person name="Beszteri B."/>
            <person name="Billiau K."/>
            <person name="Bonnet E."/>
            <person name="Bothwell J.H."/>
            <person name="Bowler C."/>
            <person name="Boyen C."/>
            <person name="Brownlee C."/>
            <person name="Carrano C.J."/>
            <person name="Charrier B."/>
            <person name="Cho G.Y."/>
            <person name="Coelho S.M."/>
            <person name="Collen J."/>
            <person name="Corre E."/>
            <person name="Da Silva C."/>
            <person name="Delage L."/>
            <person name="Delaroque N."/>
            <person name="Dittami S.M."/>
            <person name="Doulbeau S."/>
            <person name="Elias M."/>
            <person name="Farnham G."/>
            <person name="Gachon C.M."/>
            <person name="Gschloessl B."/>
            <person name="Heesch S."/>
            <person name="Jabbari K."/>
            <person name="Jubin C."/>
            <person name="Kawai H."/>
            <person name="Kimura K."/>
            <person name="Kloareg B."/>
            <person name="Kupper F.C."/>
            <person name="Lang D."/>
            <person name="Le Bail A."/>
            <person name="Leblanc C."/>
            <person name="Lerouge P."/>
            <person name="Lohr M."/>
            <person name="Lopez P.J."/>
            <person name="Martens C."/>
            <person name="Maumus F."/>
            <person name="Michel G."/>
            <person name="Miranda-Saavedra D."/>
            <person name="Morales J."/>
            <person name="Moreau H."/>
            <person name="Motomura T."/>
            <person name="Nagasato C."/>
            <person name="Napoli C.A."/>
            <person name="Nelson D.R."/>
            <person name="Nyvall-Collen P."/>
            <person name="Peters A.F."/>
            <person name="Pommier C."/>
            <person name="Potin P."/>
            <person name="Poulain J."/>
            <person name="Quesneville H."/>
            <person name="Read B."/>
            <person name="Rensing S.A."/>
            <person name="Ritter A."/>
            <person name="Rousvoal S."/>
            <person name="Samanta M."/>
            <person name="Samson G."/>
            <person name="Schroeder D.C."/>
            <person name="Segurens B."/>
            <person name="Strittmatter M."/>
            <person name="Tonon T."/>
            <person name="Tregear J.W."/>
            <person name="Valentin K."/>
            <person name="von Dassow P."/>
            <person name="Yamagishi T."/>
            <person name="Van de Peer Y."/>
            <person name="Wincker P."/>
        </authorList>
    </citation>
    <scope>NUCLEOTIDE SEQUENCE [LARGE SCALE GENOMIC DNA]</scope>
    <source>
        <strain evidence="6">Ec32 / CCAP1310/4</strain>
    </source>
</reference>
<dbReference type="InterPro" id="IPR018805">
    <property type="entry name" value="YJL171C/Tos1_C"/>
</dbReference>
<dbReference type="EMBL" id="FN649737">
    <property type="protein sequence ID" value="CBJ29485.1"/>
    <property type="molecule type" value="Genomic_DNA"/>
</dbReference>
<organism evidence="5 6">
    <name type="scientific">Ectocarpus siliculosus</name>
    <name type="common">Brown alga</name>
    <name type="synonym">Conferva siliculosa</name>
    <dbReference type="NCBI Taxonomy" id="2880"/>
    <lineage>
        <taxon>Eukaryota</taxon>
        <taxon>Sar</taxon>
        <taxon>Stramenopiles</taxon>
        <taxon>Ochrophyta</taxon>
        <taxon>PX clade</taxon>
        <taxon>Phaeophyceae</taxon>
        <taxon>Ectocarpales</taxon>
        <taxon>Ectocarpaceae</taxon>
        <taxon>Ectocarpus</taxon>
    </lineage>
</organism>
<feature type="domain" description="Cell wall protein YJL171C/Tos1 C-terminal" evidence="2">
    <location>
        <begin position="597"/>
        <end position="687"/>
    </location>
</feature>
<dbReference type="InterPro" id="IPR017853">
    <property type="entry name" value="GH"/>
</dbReference>
<dbReference type="STRING" id="2880.D7FKU0"/>
<feature type="signal peptide" evidence="1">
    <location>
        <begin position="1"/>
        <end position="21"/>
    </location>
</feature>
<dbReference type="InParanoid" id="D7FKU0"/>
<feature type="domain" description="Cell wall protein YJL171C/Tos1 C-terminal" evidence="2">
    <location>
        <begin position="507"/>
        <end position="592"/>
    </location>
</feature>
<evidence type="ECO:0000259" key="2">
    <source>
        <dbReference type="Pfam" id="PF10287"/>
    </source>
</evidence>
<dbReference type="Gene3D" id="3.20.20.80">
    <property type="entry name" value="Glycosidases"/>
    <property type="match status" value="1"/>
</dbReference>
<feature type="chain" id="PRO_5003095300" evidence="1">
    <location>
        <begin position="22"/>
        <end position="714"/>
    </location>
</feature>
<dbReference type="Pfam" id="PF11790">
    <property type="entry name" value="Glyco_hydro_cc"/>
    <property type="match status" value="1"/>
</dbReference>
<dbReference type="InterPro" id="IPR018807">
    <property type="entry name" value="YJL171C/Tos1_N"/>
</dbReference>
<dbReference type="Proteomes" id="UP000002630">
    <property type="component" value="Linkage Group LG12"/>
</dbReference>
<evidence type="ECO:0000313" key="6">
    <source>
        <dbReference type="Proteomes" id="UP000002630"/>
    </source>
</evidence>
<dbReference type="Pfam" id="PF10290">
    <property type="entry name" value="YJL171C_Tos1_N"/>
    <property type="match status" value="1"/>
</dbReference>
<accession>D7FKU0</accession>
<evidence type="ECO:0000259" key="4">
    <source>
        <dbReference type="Pfam" id="PF11790"/>
    </source>
</evidence>
<protein>
    <submittedName>
        <fullName evidence="5">Serine rich protein</fullName>
    </submittedName>
</protein>
<dbReference type="SUPFAM" id="SSF51445">
    <property type="entry name" value="(Trans)glycosidases"/>
    <property type="match status" value="1"/>
</dbReference>
<evidence type="ECO:0000256" key="1">
    <source>
        <dbReference type="SAM" id="SignalP"/>
    </source>
</evidence>
<dbReference type="InterPro" id="IPR024655">
    <property type="entry name" value="Asl1_glyco_hydro_catalytic"/>
</dbReference>
<evidence type="ECO:0000313" key="5">
    <source>
        <dbReference type="EMBL" id="CBJ29485.1"/>
    </source>
</evidence>
<gene>
    <name evidence="5" type="ORF">Esi_0149_0013</name>
</gene>
<dbReference type="InterPro" id="IPR053183">
    <property type="entry name" value="ASL1"/>
</dbReference>
<dbReference type="EMBL" id="FN648060">
    <property type="protein sequence ID" value="CBJ29485.1"/>
    <property type="molecule type" value="Genomic_DNA"/>
</dbReference>
<feature type="domain" description="Asl1-like glycosyl hydrolase catalytic" evidence="4">
    <location>
        <begin position="139"/>
        <end position="375"/>
    </location>
</feature>
<sequence length="714" mass="76232">MLLLETKLGLALGLLLRLASAYDCPVVTREATTNYGAGISDEAHEGLTPFELGTWKGVVAFNEDHCVQMCCERLECFVAVFDHAEALCYLKAAAALESTAFVSEEGFTTFELSVREGDPSPVATEPTECHGKRGVSFDFKDADDLDALAPGMSWWYNWSPAIIASEVKIAQSSSGCEYIPMIWGEKDLDSTRLANLASLGQSSHMLGFNEPNFGSQANLTPQEAAALWSTVKSEAATLGAEIVSPAVNFCGGDCTKEDPYEWLDDFFSACEGCDVTAIAVHIYTCEVRYLNKILHGYLKYGLPIWITEFACADDAAYMNEASQAAYLADALTLLELHPSVARYAWFTGRGGDDVGVTGSDLLSATGVLTKVGSVFVETYQDLQRCEDMTSSLSTGILPSSTPTNIAEPGTMTGMTDVDPEATEITNVVIGNLGGTGTYMDVVGMDPGADMHCPSTEAACVQKEVSVSGTLAPFDEAVSVAFRGPMNIHNIVWFEGEADSLSKTSAWTPVTSNNLVFMTNQGGYTECSGEWTICGGSSQSYADETGSSCASEPKQFSGVLGGDQGVNIMTSTECADDSTCGFYRDTGMEGWSGGLDGSKVVRTAQYGCNCRGAGGNGGCGEFDIVEAVIGVDHADMMFTTVYDFKGTGAPGHGKYFNRPSSPAHYAAIFRGGEDAYLQVVQLTEFDYSQTTLSGLWLDDLKLASTENHDVYDVPA</sequence>
<dbReference type="PANTHER" id="PTHR34154:SF3">
    <property type="entry name" value="ALKALI-SENSITIVE LINKAGE PROTEIN 1"/>
    <property type="match status" value="1"/>
</dbReference>
<feature type="domain" description="Cell wall protein YJL171C/Tos1 N-terminal" evidence="3">
    <location>
        <begin position="427"/>
        <end position="492"/>
    </location>
</feature>
<dbReference type="OrthoDB" id="43654at2759"/>
<proteinExistence type="predicted"/>
<dbReference type="Pfam" id="PF10287">
    <property type="entry name" value="YJL171C_Tos1_C"/>
    <property type="match status" value="2"/>
</dbReference>